<dbReference type="AlphaFoldDB" id="A0A1V2I5S7"/>
<keyword evidence="2" id="KW-1185">Reference proteome</keyword>
<accession>A0A1V2I5S7</accession>
<protein>
    <submittedName>
        <fullName evidence="1">Uncharacterized protein</fullName>
    </submittedName>
</protein>
<dbReference type="OrthoDB" id="3215093at2"/>
<reference evidence="2" key="1">
    <citation type="submission" date="2016-10" db="EMBL/GenBank/DDBJ databases">
        <title>Frankia sp. NRRL B-16386 Genome sequencing.</title>
        <authorList>
            <person name="Ghodhbane-Gtari F."/>
            <person name="Swanson E."/>
            <person name="Gueddou A."/>
            <person name="Hezbri K."/>
            <person name="Ktari K."/>
            <person name="Nouioui I."/>
            <person name="Morris K."/>
            <person name="Simpson S."/>
            <person name="Abebe-Akele F."/>
            <person name="Thomas K."/>
            <person name="Gtari M."/>
            <person name="Tisa L.S."/>
        </authorList>
    </citation>
    <scope>NUCLEOTIDE SEQUENCE [LARGE SCALE GENOMIC DNA]</scope>
    <source>
        <strain evidence="2">NRRL B-16386</strain>
    </source>
</reference>
<proteinExistence type="predicted"/>
<dbReference type="Proteomes" id="UP000188929">
    <property type="component" value="Unassembled WGS sequence"/>
</dbReference>
<organism evidence="1 2">
    <name type="scientific">Pseudofrankia asymbiotica</name>
    <dbReference type="NCBI Taxonomy" id="1834516"/>
    <lineage>
        <taxon>Bacteria</taxon>
        <taxon>Bacillati</taxon>
        <taxon>Actinomycetota</taxon>
        <taxon>Actinomycetes</taxon>
        <taxon>Frankiales</taxon>
        <taxon>Frankiaceae</taxon>
        <taxon>Pseudofrankia</taxon>
    </lineage>
</organism>
<evidence type="ECO:0000313" key="1">
    <source>
        <dbReference type="EMBL" id="ONH26203.1"/>
    </source>
</evidence>
<sequence>MATAVVVLVIDGTIEHRVDISSLVDATTPWEARIAALMREIQGWLNRGEVTALPLDSGDQLLVAWRSIKTVEIRQ</sequence>
<evidence type="ECO:0000313" key="2">
    <source>
        <dbReference type="Proteomes" id="UP000188929"/>
    </source>
</evidence>
<comment type="caution">
    <text evidence="1">The sequence shown here is derived from an EMBL/GenBank/DDBJ whole genome shotgun (WGS) entry which is preliminary data.</text>
</comment>
<gene>
    <name evidence="1" type="ORF">BL253_25000</name>
</gene>
<dbReference type="EMBL" id="MOMC01000052">
    <property type="protein sequence ID" value="ONH26203.1"/>
    <property type="molecule type" value="Genomic_DNA"/>
</dbReference>
<dbReference type="RefSeq" id="WP_076819767.1">
    <property type="nucleotide sequence ID" value="NZ_MOMC01000052.1"/>
</dbReference>
<name>A0A1V2I5S7_9ACTN</name>